<comment type="caution">
    <text evidence="1">The sequence shown here is derived from an EMBL/GenBank/DDBJ whole genome shotgun (WGS) entry which is preliminary data.</text>
</comment>
<proteinExistence type="predicted"/>
<gene>
    <name evidence="1" type="ORF">FWILDA_LOCUS19232</name>
</gene>
<organism evidence="1 2">
    <name type="scientific">Funneliformis geosporum</name>
    <dbReference type="NCBI Taxonomy" id="1117311"/>
    <lineage>
        <taxon>Eukaryota</taxon>
        <taxon>Fungi</taxon>
        <taxon>Fungi incertae sedis</taxon>
        <taxon>Mucoromycota</taxon>
        <taxon>Glomeromycotina</taxon>
        <taxon>Glomeromycetes</taxon>
        <taxon>Glomerales</taxon>
        <taxon>Glomeraceae</taxon>
        <taxon>Funneliformis</taxon>
    </lineage>
</organism>
<feature type="non-terminal residue" evidence="1">
    <location>
        <position position="1"/>
    </location>
</feature>
<dbReference type="OrthoDB" id="2441216at2759"/>
<sequence length="135" mass="15970">NSIIKQAYVIMNYDPVFKNAYCKMRRYPYNARTLEFLSDKASLFLLQYFQNIFYNCGQRKEVDLRCLPIAYSTAYPLQLRLCDSCKLSFIENKGTVFICGTAYHMICYREESDKSFEKVLEILSRLTTEINKINF</sequence>
<protein>
    <submittedName>
        <fullName evidence="1">10162_t:CDS:1</fullName>
    </submittedName>
</protein>
<name>A0A9W4TCC3_9GLOM</name>
<keyword evidence="2" id="KW-1185">Reference proteome</keyword>
<evidence type="ECO:0000313" key="2">
    <source>
        <dbReference type="Proteomes" id="UP001153678"/>
    </source>
</evidence>
<reference evidence="1" key="1">
    <citation type="submission" date="2022-08" db="EMBL/GenBank/DDBJ databases">
        <authorList>
            <person name="Kallberg Y."/>
            <person name="Tangrot J."/>
            <person name="Rosling A."/>
        </authorList>
    </citation>
    <scope>NUCLEOTIDE SEQUENCE</scope>
    <source>
        <strain evidence="1">Wild A</strain>
    </source>
</reference>
<dbReference type="AlphaFoldDB" id="A0A9W4TCC3"/>
<dbReference type="Proteomes" id="UP001153678">
    <property type="component" value="Unassembled WGS sequence"/>
</dbReference>
<accession>A0A9W4TCC3</accession>
<evidence type="ECO:0000313" key="1">
    <source>
        <dbReference type="EMBL" id="CAI2199757.1"/>
    </source>
</evidence>
<feature type="non-terminal residue" evidence="1">
    <location>
        <position position="135"/>
    </location>
</feature>
<dbReference type="EMBL" id="CAMKVN010022234">
    <property type="protein sequence ID" value="CAI2199757.1"/>
    <property type="molecule type" value="Genomic_DNA"/>
</dbReference>